<keyword evidence="1" id="KW-0547">Nucleotide-binding</keyword>
<dbReference type="InterPro" id="IPR021456">
    <property type="entry name" value="DUF3107"/>
</dbReference>
<evidence type="ECO:0000313" key="2">
    <source>
        <dbReference type="Proteomes" id="UP000570517"/>
    </source>
</evidence>
<reference evidence="1 2" key="1">
    <citation type="submission" date="2020-05" db="EMBL/GenBank/DDBJ databases">
        <title>Draft genome sequence of Mycobacterium hippocampi DL, isolated from European seabass, Dicentrarchus labrax, reared in fish farms.</title>
        <authorList>
            <person name="Stathopoulou P."/>
            <person name="Asimakis E."/>
            <person name="Tzokas K."/>
            <person name="Batargias C."/>
            <person name="Tsiamis G."/>
        </authorList>
    </citation>
    <scope>NUCLEOTIDE SEQUENCE [LARGE SCALE GENOMIC DNA]</scope>
    <source>
        <strain evidence="1 2">DL</strain>
    </source>
</reference>
<dbReference type="EMBL" id="JABFYL010000045">
    <property type="protein sequence ID" value="NVN52632.1"/>
    <property type="molecule type" value="Genomic_DNA"/>
</dbReference>
<protein>
    <submittedName>
        <fullName evidence="1">Putative ATP-binding protein</fullName>
    </submittedName>
</protein>
<dbReference type="GO" id="GO:0005524">
    <property type="term" value="F:ATP binding"/>
    <property type="evidence" value="ECO:0007669"/>
    <property type="project" value="UniProtKB-KW"/>
</dbReference>
<keyword evidence="1" id="KW-0067">ATP-binding</keyword>
<name>A0A850PQ84_9MYCO</name>
<dbReference type="RefSeq" id="WP_178360873.1">
    <property type="nucleotide sequence ID" value="NZ_JABFYL010000045.1"/>
</dbReference>
<dbReference type="AlphaFoldDB" id="A0A850PQ84"/>
<comment type="caution">
    <text evidence="1">The sequence shown here is derived from an EMBL/GenBank/DDBJ whole genome shotgun (WGS) entry which is preliminary data.</text>
</comment>
<organism evidence="1 2">
    <name type="scientific">Mycolicibacterium hippocampi</name>
    <dbReference type="NCBI Taxonomy" id="659824"/>
    <lineage>
        <taxon>Bacteria</taxon>
        <taxon>Bacillati</taxon>
        <taxon>Actinomycetota</taxon>
        <taxon>Actinomycetes</taxon>
        <taxon>Mycobacteriales</taxon>
        <taxon>Mycobacteriaceae</taxon>
        <taxon>Mycolicibacterium</taxon>
    </lineage>
</organism>
<evidence type="ECO:0000313" key="1">
    <source>
        <dbReference type="EMBL" id="NVN52632.1"/>
    </source>
</evidence>
<dbReference type="Pfam" id="PF11305">
    <property type="entry name" value="DUF3107"/>
    <property type="match status" value="1"/>
</dbReference>
<keyword evidence="2" id="KW-1185">Reference proteome</keyword>
<sequence length="89" mass="9206">MEVKIGVTDSPRELILSSAQTPAEVEKLVTDALSAETGVLSLTDEKGRRFLVQSAKIAYVEIGAADSRRVGFGVGAVGAEVTKTANTAG</sequence>
<proteinExistence type="predicted"/>
<accession>A0A850PQ84</accession>
<dbReference type="Proteomes" id="UP000570517">
    <property type="component" value="Unassembled WGS sequence"/>
</dbReference>
<gene>
    <name evidence="1" type="ORF">HLY00_4341</name>
</gene>